<evidence type="ECO:0000256" key="3">
    <source>
        <dbReference type="ARBA" id="ARBA00023136"/>
    </source>
</evidence>
<dbReference type="PROSITE" id="PS01068">
    <property type="entry name" value="OMPA_1"/>
    <property type="match status" value="1"/>
</dbReference>
<dbReference type="InterPro" id="IPR036737">
    <property type="entry name" value="OmpA-like_sf"/>
</dbReference>
<comment type="function">
    <text evidence="8">Part of the Tol-Pal system, which plays a role in outer membrane invagination during cell division and is important for maintaining outer membrane integrity.</text>
</comment>
<comment type="caution">
    <text evidence="10">The sequence shown here is derived from an EMBL/GenBank/DDBJ whole genome shotgun (WGS) entry which is preliminary data.</text>
</comment>
<feature type="domain" description="OmpA-like" evidence="9">
    <location>
        <begin position="56"/>
        <end position="170"/>
    </location>
</feature>
<dbReference type="InterPro" id="IPR039001">
    <property type="entry name" value="Pal"/>
</dbReference>
<dbReference type="SUPFAM" id="SSF103088">
    <property type="entry name" value="OmpA-like"/>
    <property type="match status" value="1"/>
</dbReference>
<keyword evidence="11" id="KW-1185">Reference proteome</keyword>
<dbReference type="InterPro" id="IPR006664">
    <property type="entry name" value="OMP_bac"/>
</dbReference>
<evidence type="ECO:0000259" key="9">
    <source>
        <dbReference type="PROSITE" id="PS51123"/>
    </source>
</evidence>
<comment type="subcellular location">
    <subcellularLocation>
        <location evidence="8">Cell outer membrane</location>
        <topology evidence="8">Lipid-anchor</topology>
    </subcellularLocation>
</comment>
<dbReference type="InterPro" id="IPR006690">
    <property type="entry name" value="OMPA-like_CS"/>
</dbReference>
<reference evidence="11" key="1">
    <citation type="journal article" date="2019" name="Int. J. Syst. Evol. Microbiol.">
        <title>The Global Catalogue of Microorganisms (GCM) 10K type strain sequencing project: providing services to taxonomists for standard genome sequencing and annotation.</title>
        <authorList>
            <consortium name="The Broad Institute Genomics Platform"/>
            <consortium name="The Broad Institute Genome Sequencing Center for Infectious Disease"/>
            <person name="Wu L."/>
            <person name="Ma J."/>
        </authorList>
    </citation>
    <scope>NUCLEOTIDE SEQUENCE [LARGE SCALE GENOMIC DNA]</scope>
    <source>
        <strain evidence="11">NBRC 109341</strain>
    </source>
</reference>
<protein>
    <recommendedName>
        <fullName evidence="8">Peptidoglycan-associated lipoprotein</fullName>
        <shortName evidence="8">PAL</shortName>
    </recommendedName>
</protein>
<evidence type="ECO:0000256" key="8">
    <source>
        <dbReference type="HAMAP-Rule" id="MF_02204"/>
    </source>
</evidence>
<dbReference type="PANTHER" id="PTHR30329">
    <property type="entry name" value="STATOR ELEMENT OF FLAGELLAR MOTOR COMPLEX"/>
    <property type="match status" value="1"/>
</dbReference>
<keyword evidence="2 8" id="KW-0732">Signal</keyword>
<evidence type="ECO:0000256" key="2">
    <source>
        <dbReference type="ARBA" id="ARBA00022729"/>
    </source>
</evidence>
<dbReference type="PRINTS" id="PR01021">
    <property type="entry name" value="OMPADOMAIN"/>
</dbReference>
<dbReference type="HAMAP" id="MF_02204">
    <property type="entry name" value="Pal"/>
    <property type="match status" value="1"/>
</dbReference>
<accession>A0ABQ6C2G9</accession>
<evidence type="ECO:0000256" key="4">
    <source>
        <dbReference type="ARBA" id="ARBA00023139"/>
    </source>
</evidence>
<evidence type="ECO:0000256" key="5">
    <source>
        <dbReference type="ARBA" id="ARBA00023237"/>
    </source>
</evidence>
<name>A0ABQ6C2G9_9BURK</name>
<dbReference type="RefSeq" id="WP_284307607.1">
    <property type="nucleotide sequence ID" value="NZ_BSPB01000012.1"/>
</dbReference>
<dbReference type="InterPro" id="IPR014169">
    <property type="entry name" value="Pal_lipo_C"/>
</dbReference>
<evidence type="ECO:0000313" key="10">
    <source>
        <dbReference type="EMBL" id="GLS14492.1"/>
    </source>
</evidence>
<keyword evidence="5 8" id="KW-0998">Cell outer membrane</keyword>
<dbReference type="CDD" id="cd07185">
    <property type="entry name" value="OmpA_C-like"/>
    <property type="match status" value="1"/>
</dbReference>
<proteinExistence type="inferred from homology"/>
<dbReference type="Gene3D" id="3.30.1330.60">
    <property type="entry name" value="OmpA-like domain"/>
    <property type="match status" value="1"/>
</dbReference>
<dbReference type="Proteomes" id="UP001156903">
    <property type="component" value="Unassembled WGS sequence"/>
</dbReference>
<dbReference type="PANTHER" id="PTHR30329:SF21">
    <property type="entry name" value="LIPOPROTEIN YIAD-RELATED"/>
    <property type="match status" value="1"/>
</dbReference>
<dbReference type="PROSITE" id="PS51123">
    <property type="entry name" value="OMPA_2"/>
    <property type="match status" value="1"/>
</dbReference>
<dbReference type="EMBL" id="BSPB01000012">
    <property type="protein sequence ID" value="GLS14492.1"/>
    <property type="molecule type" value="Genomic_DNA"/>
</dbReference>
<keyword evidence="7 8" id="KW-0131">Cell cycle</keyword>
<gene>
    <name evidence="8" type="primary">pal</name>
    <name evidence="10" type="ORF">GCM10007935_19230</name>
</gene>
<dbReference type="InterPro" id="IPR006665">
    <property type="entry name" value="OmpA-like"/>
</dbReference>
<organism evidence="10 11">
    <name type="scientific">Hydrogenophaga electricum</name>
    <dbReference type="NCBI Taxonomy" id="1230953"/>
    <lineage>
        <taxon>Bacteria</taxon>
        <taxon>Pseudomonadati</taxon>
        <taxon>Pseudomonadota</taxon>
        <taxon>Betaproteobacteria</taxon>
        <taxon>Burkholderiales</taxon>
        <taxon>Comamonadaceae</taxon>
        <taxon>Hydrogenophaga</taxon>
    </lineage>
</organism>
<evidence type="ECO:0000256" key="6">
    <source>
        <dbReference type="ARBA" id="ARBA00023288"/>
    </source>
</evidence>
<evidence type="ECO:0000313" key="11">
    <source>
        <dbReference type="Proteomes" id="UP001156903"/>
    </source>
</evidence>
<evidence type="ECO:0000256" key="7">
    <source>
        <dbReference type="ARBA" id="ARBA00023306"/>
    </source>
</evidence>
<keyword evidence="3 8" id="KW-0472">Membrane</keyword>
<evidence type="ECO:0000256" key="1">
    <source>
        <dbReference type="ARBA" id="ARBA00022618"/>
    </source>
</evidence>
<keyword evidence="4 8" id="KW-0564">Palmitate</keyword>
<keyword evidence="6 8" id="KW-0449">Lipoprotein</keyword>
<dbReference type="PROSITE" id="PS51257">
    <property type="entry name" value="PROKAR_LIPOPROTEIN"/>
    <property type="match status" value="1"/>
</dbReference>
<dbReference type="NCBIfam" id="TIGR02802">
    <property type="entry name" value="Pal_lipo"/>
    <property type="match status" value="1"/>
</dbReference>
<dbReference type="Pfam" id="PF00691">
    <property type="entry name" value="OmpA"/>
    <property type="match status" value="1"/>
</dbReference>
<dbReference type="InterPro" id="IPR050330">
    <property type="entry name" value="Bact_OuterMem_StrucFunc"/>
</dbReference>
<keyword evidence="1 8" id="KW-0132">Cell division</keyword>
<sequence length="170" mass="18928">MKTPLLLWSGIAVLLGGCASVSRDGSDQQAYYYAYKPQTVAAPQVLPLQAPPAAAPGRGPADVAHIVYFGFDQWHVEARYQGVVAQHGAYLRAHPQRKVFLEGHTDERGGTEYNLSLGQRRAEAVRSELRRLGVADQQLEAVSFGEEKPVDLSRTEEGYQLNRRVEFNYR</sequence>
<comment type="similarity">
    <text evidence="8">Belongs to the Pal lipoprotein family.</text>
</comment>
<comment type="subunit">
    <text evidence="8">The Tol-Pal system is composed of five core proteins: the inner membrane proteins TolA, TolQ and TolR, the periplasmic protein TolB and the outer membrane protein Pal. They form a network linking the inner and outer membranes and the peptidoglycan layer.</text>
</comment>